<evidence type="ECO:0000313" key="2">
    <source>
        <dbReference type="Proteomes" id="UP000280444"/>
    </source>
</evidence>
<name>A0A3P1SFE2_9ACTO</name>
<proteinExistence type="predicted"/>
<comment type="caution">
    <text evidence="1">The sequence shown here is derived from an EMBL/GenBank/DDBJ whole genome shotgun (WGS) entry which is preliminary data.</text>
</comment>
<dbReference type="RefSeq" id="WP_124868553.1">
    <property type="nucleotide sequence ID" value="NZ_RQZF01000002.1"/>
</dbReference>
<organism evidence="1 2">
    <name type="scientific">Schaalia canis</name>
    <dbReference type="NCBI Taxonomy" id="100469"/>
    <lineage>
        <taxon>Bacteria</taxon>
        <taxon>Bacillati</taxon>
        <taxon>Actinomycetota</taxon>
        <taxon>Actinomycetes</taxon>
        <taxon>Actinomycetales</taxon>
        <taxon>Actinomycetaceae</taxon>
        <taxon>Schaalia</taxon>
    </lineage>
</organism>
<protein>
    <submittedName>
        <fullName evidence="1">Uncharacterized protein</fullName>
    </submittedName>
</protein>
<sequence>MKVDERLFRTGMNLNQIKYSLSSCLSGADVNPMEYGPMDVPADFAVVALKRPLLLRLKRVEIQVGQANDELGGMIISLSATGHGALGTMWYGAQSVNFGGSVSWRDEMVAALRAEDPELTEIFD</sequence>
<dbReference type="EMBL" id="RQZF01000002">
    <property type="protein sequence ID" value="RRC95878.1"/>
    <property type="molecule type" value="Genomic_DNA"/>
</dbReference>
<keyword evidence="2" id="KW-1185">Reference proteome</keyword>
<accession>A0A3P1SFE2</accession>
<gene>
    <name evidence="1" type="ORF">EII11_03205</name>
</gene>
<reference evidence="1 2" key="1">
    <citation type="submission" date="2018-11" db="EMBL/GenBank/DDBJ databases">
        <title>Genomes From Bacteria Associated with the Canine Oral Cavity: a Test Case for Automated Genome-Based Taxonomic Assignment.</title>
        <authorList>
            <person name="Coil D.A."/>
            <person name="Jospin G."/>
            <person name="Darling A.E."/>
            <person name="Wallis C."/>
            <person name="Davis I.J."/>
            <person name="Harris S."/>
            <person name="Eisen J.A."/>
            <person name="Holcombe L.J."/>
            <person name="O'Flynn C."/>
        </authorList>
    </citation>
    <scope>NUCLEOTIDE SEQUENCE [LARGE SCALE GENOMIC DNA]</scope>
    <source>
        <strain evidence="1 2">OH770</strain>
    </source>
</reference>
<dbReference type="AlphaFoldDB" id="A0A3P1SFE2"/>
<dbReference type="Proteomes" id="UP000280444">
    <property type="component" value="Unassembled WGS sequence"/>
</dbReference>
<evidence type="ECO:0000313" key="1">
    <source>
        <dbReference type="EMBL" id="RRC95878.1"/>
    </source>
</evidence>